<dbReference type="AlphaFoldDB" id="A0AAD5UBZ1"/>
<feature type="compositionally biased region" description="Basic and acidic residues" evidence="2">
    <location>
        <begin position="85"/>
        <end position="104"/>
    </location>
</feature>
<keyword evidence="1" id="KW-0539">Nucleus</keyword>
<feature type="region of interest" description="Disordered" evidence="2">
    <location>
        <begin position="1"/>
        <end position="29"/>
    </location>
</feature>
<dbReference type="Proteomes" id="UP001211065">
    <property type="component" value="Unassembled WGS sequence"/>
</dbReference>
<dbReference type="Pfam" id="PF13869">
    <property type="entry name" value="NUDIX_2"/>
    <property type="match status" value="2"/>
</dbReference>
<proteinExistence type="inferred from homology"/>
<accession>A0AAD5UBZ1</accession>
<dbReference type="PIRSF" id="PIRSF017888">
    <property type="entry name" value="CPSF-25"/>
    <property type="match status" value="1"/>
</dbReference>
<evidence type="ECO:0000313" key="4">
    <source>
        <dbReference type="Proteomes" id="UP001211065"/>
    </source>
</evidence>
<dbReference type="InterPro" id="IPR016706">
    <property type="entry name" value="Cleav_polyA_spec_factor_su5"/>
</dbReference>
<keyword evidence="1" id="KW-0963">Cytoplasm</keyword>
<dbReference type="GO" id="GO:0003729">
    <property type="term" value="F:mRNA binding"/>
    <property type="evidence" value="ECO:0007669"/>
    <property type="project" value="UniProtKB-UniRule"/>
</dbReference>
<organism evidence="3 4">
    <name type="scientific">Clydaea vesicula</name>
    <dbReference type="NCBI Taxonomy" id="447962"/>
    <lineage>
        <taxon>Eukaryota</taxon>
        <taxon>Fungi</taxon>
        <taxon>Fungi incertae sedis</taxon>
        <taxon>Chytridiomycota</taxon>
        <taxon>Chytridiomycota incertae sedis</taxon>
        <taxon>Chytridiomycetes</taxon>
        <taxon>Lobulomycetales</taxon>
        <taxon>Lobulomycetaceae</taxon>
        <taxon>Clydaea</taxon>
    </lineage>
</organism>
<dbReference type="EMBL" id="JADGJW010000004">
    <property type="protein sequence ID" value="KAJ3228214.1"/>
    <property type="molecule type" value="Genomic_DNA"/>
</dbReference>
<dbReference type="CDD" id="cd18871">
    <property type="entry name" value="NUDIX_Cfim25_Nudt21"/>
    <property type="match status" value="1"/>
</dbReference>
<dbReference type="GO" id="GO:0005849">
    <property type="term" value="C:mRNA cleavage factor complex"/>
    <property type="evidence" value="ECO:0007669"/>
    <property type="project" value="UniProtKB-UniRule"/>
</dbReference>
<feature type="region of interest" description="Disordered" evidence="2">
    <location>
        <begin position="85"/>
        <end position="125"/>
    </location>
</feature>
<comment type="function">
    <text evidence="1">Component of the cleavage factor Im (CFIm) complex that functions as an activator of the pre-mRNA 3'-end cleavage and polyadenylation processing required for the maturation of pre-mRNA into functional mRNAs. CFIm contributes to the recruitment of multiprotein complexes on specific sequences on the pre-mRNA 3'-end, so called cleavage and polyadenylation signals (pA signals). Most pre-mRNAs contain multiple pA signals, resulting in alternative cleavage and polyadenylation (APA) producing mRNAs with variable 3'-end formation. The CFIm complex acts as a key regulator of cleavage and polyadenylation site choice during APA through its binding to 5'-UGUA-3' elements localized in the 3'-untranslated region (UTR) for a huge number of pre-mRNAs.</text>
</comment>
<keyword evidence="4" id="KW-1185">Reference proteome</keyword>
<sequence>MSTKPTINLYPLENYTIGQKDPQPEDDPSVAARLNRLQHEYEKFGMRTSVEGVLMVHEQGHPHILIPGDNLKPGEDELQGLKDRLNQRLAPQKENKEENKEDSNKMNGTKIDSEPPPSNPISDEDKIMEKGDVELDIKNNADNEKASYDEEDGDYEIGELLTIWYRPNFETYMYPYIPRHITRPKETKKFFIVQLPERKVLSVPKNMKLLAVPLFELHENTARYGPQLAALPHLLSIAIFREGCLKSVSYHLPQLIK</sequence>
<dbReference type="GO" id="GO:0031124">
    <property type="term" value="P:mRNA 3'-end processing"/>
    <property type="evidence" value="ECO:0007669"/>
    <property type="project" value="InterPro"/>
</dbReference>
<comment type="similarity">
    <text evidence="1">Belongs to the Nudix hydrolase family. CPSF5 subfamily.</text>
</comment>
<keyword evidence="1" id="KW-0694">RNA-binding</keyword>
<keyword evidence="1" id="KW-0507">mRNA processing</keyword>
<comment type="caution">
    <text evidence="3">The sequence shown here is derived from an EMBL/GenBank/DDBJ whole genome shotgun (WGS) entry which is preliminary data.</text>
</comment>
<dbReference type="PANTHER" id="PTHR13047">
    <property type="entry name" value="PRE-MRNA CLEAVAGE FACTOR IM, 25KD SUBUNIT"/>
    <property type="match status" value="1"/>
</dbReference>
<name>A0AAD5UBZ1_9FUNG</name>
<dbReference type="Gene3D" id="3.90.79.10">
    <property type="entry name" value="Nucleoside Triphosphate Pyrophosphohydrolase"/>
    <property type="match status" value="2"/>
</dbReference>
<evidence type="ECO:0000313" key="3">
    <source>
        <dbReference type="EMBL" id="KAJ3228214.1"/>
    </source>
</evidence>
<protein>
    <recommendedName>
        <fullName evidence="1">Cleavage and polyadenylation specificity factor subunit 5</fullName>
    </recommendedName>
</protein>
<gene>
    <name evidence="3" type="ORF">HK099_005224</name>
</gene>
<evidence type="ECO:0000256" key="2">
    <source>
        <dbReference type="SAM" id="MobiDB-lite"/>
    </source>
</evidence>
<dbReference type="GO" id="GO:0005737">
    <property type="term" value="C:cytoplasm"/>
    <property type="evidence" value="ECO:0007669"/>
    <property type="project" value="UniProtKB-SubCell"/>
</dbReference>
<comment type="subunit">
    <text evidence="1">Homodimer (via N- and C-terminus); binds RNA as homodimer. Component of the cleavage factor Im (CFIm) complex.</text>
</comment>
<reference evidence="3" key="1">
    <citation type="submission" date="2020-05" db="EMBL/GenBank/DDBJ databases">
        <title>Phylogenomic resolution of chytrid fungi.</title>
        <authorList>
            <person name="Stajich J.E."/>
            <person name="Amses K."/>
            <person name="Simmons R."/>
            <person name="Seto K."/>
            <person name="Myers J."/>
            <person name="Bonds A."/>
            <person name="Quandt C.A."/>
            <person name="Barry K."/>
            <person name="Liu P."/>
            <person name="Grigoriev I."/>
            <person name="Longcore J.E."/>
            <person name="James T.Y."/>
        </authorList>
    </citation>
    <scope>NUCLEOTIDE SEQUENCE</scope>
    <source>
        <strain evidence="3">JEL0476</strain>
    </source>
</reference>
<comment type="subcellular location">
    <subcellularLocation>
        <location evidence="1">Nucleus</location>
    </subcellularLocation>
    <subcellularLocation>
        <location evidence="1">Cytoplasm</location>
    </subcellularLocation>
</comment>
<evidence type="ECO:0000256" key="1">
    <source>
        <dbReference type="PIRNR" id="PIRNR017888"/>
    </source>
</evidence>